<evidence type="ECO:0000259" key="4">
    <source>
        <dbReference type="Pfam" id="PF15035"/>
    </source>
</evidence>
<dbReference type="OrthoDB" id="5835755at2759"/>
<gene>
    <name evidence="6" type="ORF">ASIM_LOCUS18045</name>
</gene>
<evidence type="ECO:0000256" key="2">
    <source>
        <dbReference type="SAM" id="Coils"/>
    </source>
</evidence>
<evidence type="ECO:0000259" key="5">
    <source>
        <dbReference type="Pfam" id="PF24627"/>
    </source>
</evidence>
<proteinExistence type="predicted"/>
<reference evidence="8" key="1">
    <citation type="submission" date="2017-02" db="UniProtKB">
        <authorList>
            <consortium name="WormBaseParasite"/>
        </authorList>
    </citation>
    <scope>IDENTIFICATION</scope>
</reference>
<organism evidence="8">
    <name type="scientific">Anisakis simplex</name>
    <name type="common">Herring worm</name>
    <dbReference type="NCBI Taxonomy" id="6269"/>
    <lineage>
        <taxon>Eukaryota</taxon>
        <taxon>Metazoa</taxon>
        <taxon>Ecdysozoa</taxon>
        <taxon>Nematoda</taxon>
        <taxon>Chromadorea</taxon>
        <taxon>Rhabditida</taxon>
        <taxon>Spirurina</taxon>
        <taxon>Ascaridomorpha</taxon>
        <taxon>Ascaridoidea</taxon>
        <taxon>Anisakidae</taxon>
        <taxon>Anisakis</taxon>
        <taxon>Anisakis simplex complex</taxon>
    </lineage>
</organism>
<feature type="compositionally biased region" description="Low complexity" evidence="3">
    <location>
        <begin position="47"/>
        <end position="65"/>
    </location>
</feature>
<dbReference type="Pfam" id="PF15035">
    <property type="entry name" value="Rootletin"/>
    <property type="match status" value="1"/>
</dbReference>
<dbReference type="InterPro" id="IPR057531">
    <property type="entry name" value="PUMA/OVT1_CC"/>
</dbReference>
<feature type="region of interest" description="Disordered" evidence="3">
    <location>
        <begin position="36"/>
        <end position="74"/>
    </location>
</feature>
<feature type="domain" description="PUMA/OVT1 coiled-coil region" evidence="5">
    <location>
        <begin position="540"/>
        <end position="583"/>
    </location>
</feature>
<evidence type="ECO:0000313" key="8">
    <source>
        <dbReference type="WBParaSite" id="ASIM_0001864701-mRNA-1"/>
    </source>
</evidence>
<keyword evidence="7" id="KW-1185">Reference proteome</keyword>
<evidence type="ECO:0000313" key="6">
    <source>
        <dbReference type="EMBL" id="VDK62885.1"/>
    </source>
</evidence>
<protein>
    <submittedName>
        <fullName evidence="8">DUF4201 domain-containing protein</fullName>
    </submittedName>
</protein>
<name>A0A0M3KCE7_ANISI</name>
<feature type="domain" description="Rootletin-like coiled-coil" evidence="4">
    <location>
        <begin position="223"/>
        <end position="396"/>
    </location>
</feature>
<dbReference type="WBParaSite" id="ASIM_0001864701-mRNA-1">
    <property type="protein sequence ID" value="ASIM_0001864701-mRNA-1"/>
    <property type="gene ID" value="ASIM_0001864701"/>
</dbReference>
<evidence type="ECO:0000313" key="7">
    <source>
        <dbReference type="Proteomes" id="UP000267096"/>
    </source>
</evidence>
<feature type="coiled-coil region" evidence="2">
    <location>
        <begin position="303"/>
        <end position="330"/>
    </location>
</feature>
<feature type="coiled-coil region" evidence="2">
    <location>
        <begin position="205"/>
        <end position="260"/>
    </location>
</feature>
<accession>A0A0M3KCE7</accession>
<sequence length="583" mass="65579">MENIPENSGKQKIETITEETINFIDGQEDDHVELHEENAEVDGGTPGETTGAAGASEETAGAVGEPGETTETEQALGEAIEAAVALGEAIGAAGASEEATAASGAPQLPELPRVEGLPYRPLDELSLRVSEPGAAQTAPVEPQRTPDALYTSYDEGLGLTAGGHGLISADLMHPGDLSTSSYSIAETTMIDSSSLLRMASAPMRSRQFESSMEKTNEELNSFKRRIDANTEEQREHADLMADLQRKIEDYRRRIAAIENQQIVSKPEESITFNIKEATGPEDIFGSDFKMTQEVGLDTSSVMLEEERRRNNELRLQIARQKMELDMLRQQFEMNIRDKDKAFQMREQNLAQYLSEEQQKMLSLWDELQRIRAEFAQYREETERDLESQRNEFVRVSKGVGGIVRKLSLNAFNVVDGGGKDNELIEALKRFQEQIASPRDQNKVSDEHDTLMKKYEQAIERIVELESHDDGSSARLTLLEAELKRTKQKLSDSQNALRIVQNMAKEAEAKSGQKRRPRPTALQPNEVVRSVRCTLRGYEGDLQQLQRNFKNSELQLEELSRRYENVEDMRKRLEKQLADTKKEL</sequence>
<evidence type="ECO:0000256" key="1">
    <source>
        <dbReference type="ARBA" id="ARBA00023054"/>
    </source>
</evidence>
<keyword evidence="1 2" id="KW-0175">Coiled coil</keyword>
<reference evidence="6 7" key="2">
    <citation type="submission" date="2018-11" db="EMBL/GenBank/DDBJ databases">
        <authorList>
            <consortium name="Pathogen Informatics"/>
        </authorList>
    </citation>
    <scope>NUCLEOTIDE SEQUENCE [LARGE SCALE GENOMIC DNA]</scope>
</reference>
<dbReference type="InterPro" id="IPR055167">
    <property type="entry name" value="Rootletin-like_CC"/>
</dbReference>
<dbReference type="AlphaFoldDB" id="A0A0M3KCE7"/>
<feature type="coiled-coil region" evidence="2">
    <location>
        <begin position="447"/>
        <end position="582"/>
    </location>
</feature>
<evidence type="ECO:0000256" key="3">
    <source>
        <dbReference type="SAM" id="MobiDB-lite"/>
    </source>
</evidence>
<dbReference type="EMBL" id="UYRR01034950">
    <property type="protein sequence ID" value="VDK62885.1"/>
    <property type="molecule type" value="Genomic_DNA"/>
</dbReference>
<dbReference type="Proteomes" id="UP000267096">
    <property type="component" value="Unassembled WGS sequence"/>
</dbReference>
<dbReference type="Pfam" id="PF24627">
    <property type="entry name" value="PUMA_CC"/>
    <property type="match status" value="1"/>
</dbReference>